<dbReference type="RefSeq" id="WP_013554822.1">
    <property type="nucleotide sequence ID" value="NC_014935.1"/>
</dbReference>
<dbReference type="PANTHER" id="PTHR46211">
    <property type="entry name" value="GLYCEROPHOSPHORYL DIESTER PHOSPHODIESTERASE"/>
    <property type="match status" value="1"/>
</dbReference>
<dbReference type="PROSITE" id="PS51704">
    <property type="entry name" value="GP_PDE"/>
    <property type="match status" value="1"/>
</dbReference>
<feature type="domain" description="GP-PDE" evidence="1">
    <location>
        <begin position="11"/>
        <end position="276"/>
    </location>
</feature>
<dbReference type="EMBL" id="CP002452">
    <property type="protein sequence ID" value="ADV47137.1"/>
    <property type="molecule type" value="Genomic_DNA"/>
</dbReference>
<dbReference type="KEGG" id="nsa:Nitsa_1893"/>
<evidence type="ECO:0000313" key="3">
    <source>
        <dbReference type="Proteomes" id="UP000008633"/>
    </source>
</evidence>
<dbReference type="Gene3D" id="3.20.20.190">
    <property type="entry name" value="Phosphatidylinositol (PI) phosphodiesterase"/>
    <property type="match status" value="1"/>
</dbReference>
<accession>E6X268</accession>
<dbReference type="Pfam" id="PF03009">
    <property type="entry name" value="GDPD"/>
    <property type="match status" value="1"/>
</dbReference>
<dbReference type="OrthoDB" id="9787897at2"/>
<dbReference type="SUPFAM" id="SSF51695">
    <property type="entry name" value="PLC-like phosphodiesterases"/>
    <property type="match status" value="1"/>
</dbReference>
<reference evidence="2 3" key="1">
    <citation type="journal article" date="2011" name="Stand. Genomic Sci.">
        <title>Complete genome sequence of Nitratifractor salsuginis type strain (E9I37-1).</title>
        <authorList>
            <person name="Anderson I."/>
            <person name="Sikorski J."/>
            <person name="Zeytun A."/>
            <person name="Nolan M."/>
            <person name="Lapidus A."/>
            <person name="Lucas S."/>
            <person name="Hammon N."/>
            <person name="Deshpande S."/>
            <person name="Cheng J.F."/>
            <person name="Tapia R."/>
            <person name="Han C."/>
            <person name="Goodwin L."/>
            <person name="Pitluck S."/>
            <person name="Liolios K."/>
            <person name="Pagani I."/>
            <person name="Ivanova N."/>
            <person name="Huntemann M."/>
            <person name="Mavromatis K."/>
            <person name="Ovchinikova G."/>
            <person name="Pati A."/>
            <person name="Chen A."/>
            <person name="Palaniappan K."/>
            <person name="Land M."/>
            <person name="Hauser L."/>
            <person name="Brambilla E.M."/>
            <person name="Ngatchou-Djao O.D."/>
            <person name="Rohde M."/>
            <person name="Tindall B.J."/>
            <person name="Goker M."/>
            <person name="Detter J.C."/>
            <person name="Woyke T."/>
            <person name="Bristow J."/>
            <person name="Eisen J.A."/>
            <person name="Markowitz V."/>
            <person name="Hugenholtz P."/>
            <person name="Klenk H.P."/>
            <person name="Kyrpides N.C."/>
        </authorList>
    </citation>
    <scope>NUCLEOTIDE SEQUENCE [LARGE SCALE GENOMIC DNA]</scope>
    <source>
        <strain evidence="3">DSM 16511 / JCM 12458 / E9I37-1</strain>
    </source>
</reference>
<evidence type="ECO:0000259" key="1">
    <source>
        <dbReference type="PROSITE" id="PS51704"/>
    </source>
</evidence>
<reference evidence="3" key="2">
    <citation type="submission" date="2011-01" db="EMBL/GenBank/DDBJ databases">
        <title>The complete genome of Nitratifractor salsuginis DSM 16511.</title>
        <authorList>
            <consortium name="US DOE Joint Genome Institute (JGI-PGF)"/>
            <person name="Lucas S."/>
            <person name="Copeland A."/>
            <person name="Lapidus A."/>
            <person name="Bruce D."/>
            <person name="Goodwin L."/>
            <person name="Pitluck S."/>
            <person name="Kyrpides N."/>
            <person name="Mavromatis K."/>
            <person name="Ivanova N."/>
            <person name="Mikhailova N."/>
            <person name="Zeytun A."/>
            <person name="Detter J.C."/>
            <person name="Tapia R."/>
            <person name="Han C."/>
            <person name="Land M."/>
            <person name="Hauser L."/>
            <person name="Markowitz V."/>
            <person name="Cheng J.-F."/>
            <person name="Hugenholtz P."/>
            <person name="Woyke T."/>
            <person name="Wu D."/>
            <person name="Tindall B."/>
            <person name="Schuetze A."/>
            <person name="Brambilla E."/>
            <person name="Klenk H.-P."/>
            <person name="Eisen J.A."/>
        </authorList>
    </citation>
    <scope>NUCLEOTIDE SEQUENCE [LARGE SCALE GENOMIC DNA]</scope>
    <source>
        <strain evidence="3">DSM 16511 / JCM 12458 / E9I37-1</strain>
    </source>
</reference>
<name>E6X268_NITSE</name>
<evidence type="ECO:0000313" key="2">
    <source>
        <dbReference type="EMBL" id="ADV47137.1"/>
    </source>
</evidence>
<proteinExistence type="predicted"/>
<dbReference type="Proteomes" id="UP000008633">
    <property type="component" value="Chromosome"/>
</dbReference>
<dbReference type="InterPro" id="IPR017946">
    <property type="entry name" value="PLC-like_Pdiesterase_TIM-brl"/>
</dbReference>
<organism evidence="2 3">
    <name type="scientific">Nitratifractor salsuginis (strain DSM 16511 / JCM 12458 / E9I37-1)</name>
    <dbReference type="NCBI Taxonomy" id="749222"/>
    <lineage>
        <taxon>Bacteria</taxon>
        <taxon>Pseudomonadati</taxon>
        <taxon>Campylobacterota</taxon>
        <taxon>Epsilonproteobacteria</taxon>
        <taxon>Campylobacterales</taxon>
        <taxon>Sulfurovaceae</taxon>
        <taxon>Nitratifractor</taxon>
    </lineage>
</organism>
<dbReference type="InterPro" id="IPR030395">
    <property type="entry name" value="GP_PDE_dom"/>
</dbReference>
<dbReference type="eggNOG" id="COG0584">
    <property type="taxonomic scope" value="Bacteria"/>
</dbReference>
<gene>
    <name evidence="2" type="ordered locus">Nitsa_1893</name>
</gene>
<protein>
    <submittedName>
        <fullName evidence="2">Glycerophosphoryl diester phosphodiesterase</fullName>
    </submittedName>
</protein>
<dbReference type="AlphaFoldDB" id="E6X268"/>
<dbReference type="GO" id="GO:0008081">
    <property type="term" value="F:phosphoric diester hydrolase activity"/>
    <property type="evidence" value="ECO:0007669"/>
    <property type="project" value="InterPro"/>
</dbReference>
<sequence>MAFYEKFRSDQLIGAHRGWREIRPENTLCAFEAAAGHCDFIELDVQLSQDGAWVVCHDETLERTTDVEQCFPGELRPRRVIDYAVEELRRLDAGSWFLDRDPFGTLKSGRVWRETIQALMPIRLPTLEEVLDFSAASGISLNIEIKDMQTLPAKKVVRRFREVLEEYPKALPPILVSSLNHYYLAELSRGIPSLPLAALVNASHPPRLKDYLKRLWVEAYHVDTTLIKTTPIESLERLGIYCGVYTVNNPIHQEYLFRQGYRSIFSDCLIERDTPC</sequence>
<keyword evidence="3" id="KW-1185">Reference proteome</keyword>
<dbReference type="HOGENOM" id="CLU_030006_3_5_7"/>
<dbReference type="GO" id="GO:0006629">
    <property type="term" value="P:lipid metabolic process"/>
    <property type="evidence" value="ECO:0007669"/>
    <property type="project" value="InterPro"/>
</dbReference>
<dbReference type="PANTHER" id="PTHR46211:SF1">
    <property type="entry name" value="GLYCEROPHOSPHODIESTER PHOSPHODIESTERASE, CYTOPLASMIC"/>
    <property type="match status" value="1"/>
</dbReference>
<dbReference type="STRING" id="749222.Nitsa_1893"/>